<sequence>MSTYKIKCFSQYVLRTPLFPVSFYLNLIDNYSQETLLQVLENPLVKEAIRIASPELVLALDKWKKNSSNLSNKKEIGLEITLLKYLARMSARCTPFGLFAGCTTGKIDSETNIILKSPASFIRYTQFDMQFWLEMLQEIGRRKEVVNHLKYYPNTSIYALGDFYRYVEYKYVKTKREHSISALRKSSLLETVLLHAKSGMTVDEMTLFLIDNPSEKEDALGFIYELINFQFLVSEIDGTITGKEEWKRVSTIFNKIPELQDDCKQLQDIKKKLLKLDVNLVPPEVIYAEIKIVIQKMNLHYDEKYLFQTDLNTATYVNGLSRQIPKKVMQAVRFLNGIQGKKESVNQSNFVKAFIQRYESREMPLTTVLDTETGIGYLQNSEMNDVHEILERFSFEKTIAKKKNESWSDFDYILEKKMQECILKKEKSISLFEKDFPDFESNWNNAPATFSVMIEVLKNEEISIASSGNVSAAKLLGRFCNGNRSIHNLTKEIIERESDYYSDKILAEVVHIPESRTGNILRRPILREYEIAYLSIPGVSESQVIDLNDLMIAIKGNKIILRSKKYNKEVIPCLSNAHDYSNNSLPIYHFLCDLQSQNLKPIYSFNWGVLDLHYNFFPRVLYKDVILSKAKWTVYKNEIDQFLKIDSSKLLETFTIWKNQRNIPKLVNWVNSDNTLLLDLEKEICIQLFLKSVQNYSKIILEEFLFSNNSIVKDANSEDFSNQFILSFYKEQIVSEKKDVENADKMDSLWRKHG</sequence>
<evidence type="ECO:0000259" key="1">
    <source>
        <dbReference type="Pfam" id="PF04738"/>
    </source>
</evidence>
<keyword evidence="3" id="KW-1185">Reference proteome</keyword>
<name>A0A9X2ZKF7_9FLAO</name>
<organism evidence="2 3">
    <name type="scientific">Flavobacterium shii</name>
    <dbReference type="NCBI Taxonomy" id="2987687"/>
    <lineage>
        <taxon>Bacteria</taxon>
        <taxon>Pseudomonadati</taxon>
        <taxon>Bacteroidota</taxon>
        <taxon>Flavobacteriia</taxon>
        <taxon>Flavobacteriales</taxon>
        <taxon>Flavobacteriaceae</taxon>
        <taxon>Flavobacterium</taxon>
    </lineage>
</organism>
<reference evidence="2" key="1">
    <citation type="submission" date="2022-10" db="EMBL/GenBank/DDBJ databases">
        <title>Two novel species of Flavobacterium.</title>
        <authorList>
            <person name="Liu Q."/>
            <person name="Xin Y.-H."/>
        </authorList>
    </citation>
    <scope>NUCLEOTIDE SEQUENCE</scope>
    <source>
        <strain evidence="2">LS1R49</strain>
    </source>
</reference>
<comment type="caution">
    <text evidence="2">The sequence shown here is derived from an EMBL/GenBank/DDBJ whole genome shotgun (WGS) entry which is preliminary data.</text>
</comment>
<protein>
    <submittedName>
        <fullName evidence="2">Lantibiotic dehydratase family protein</fullName>
    </submittedName>
</protein>
<dbReference type="RefSeq" id="WP_264208526.1">
    <property type="nucleotide sequence ID" value="NZ_JAOZEW010000036.1"/>
</dbReference>
<evidence type="ECO:0000313" key="2">
    <source>
        <dbReference type="EMBL" id="MCV9930456.1"/>
    </source>
</evidence>
<evidence type="ECO:0000313" key="3">
    <source>
        <dbReference type="Proteomes" id="UP001151079"/>
    </source>
</evidence>
<dbReference type="AlphaFoldDB" id="A0A9X2ZKF7"/>
<gene>
    <name evidence="2" type="ORF">OIU83_22540</name>
</gene>
<dbReference type="EMBL" id="JAOZEW010000036">
    <property type="protein sequence ID" value="MCV9930456.1"/>
    <property type="molecule type" value="Genomic_DNA"/>
</dbReference>
<proteinExistence type="predicted"/>
<feature type="domain" description="Lantibiotic dehydratase N-terminal" evidence="1">
    <location>
        <begin position="41"/>
        <end position="688"/>
    </location>
</feature>
<dbReference type="InterPro" id="IPR006827">
    <property type="entry name" value="Lant_deHydtase_N"/>
</dbReference>
<accession>A0A9X2ZKF7</accession>
<dbReference type="Proteomes" id="UP001151079">
    <property type="component" value="Unassembled WGS sequence"/>
</dbReference>
<dbReference type="Pfam" id="PF04738">
    <property type="entry name" value="Lant_dehydr_N"/>
    <property type="match status" value="1"/>
</dbReference>